<organism evidence="1 2">
    <name type="scientific">Dreissena polymorpha</name>
    <name type="common">Zebra mussel</name>
    <name type="synonym">Mytilus polymorpha</name>
    <dbReference type="NCBI Taxonomy" id="45954"/>
    <lineage>
        <taxon>Eukaryota</taxon>
        <taxon>Metazoa</taxon>
        <taxon>Spiralia</taxon>
        <taxon>Lophotrochozoa</taxon>
        <taxon>Mollusca</taxon>
        <taxon>Bivalvia</taxon>
        <taxon>Autobranchia</taxon>
        <taxon>Heteroconchia</taxon>
        <taxon>Euheterodonta</taxon>
        <taxon>Imparidentia</taxon>
        <taxon>Neoheterodontei</taxon>
        <taxon>Myida</taxon>
        <taxon>Dreissenoidea</taxon>
        <taxon>Dreissenidae</taxon>
        <taxon>Dreissena</taxon>
    </lineage>
</organism>
<evidence type="ECO:0000313" key="2">
    <source>
        <dbReference type="Proteomes" id="UP000828390"/>
    </source>
</evidence>
<proteinExistence type="predicted"/>
<reference evidence="1" key="1">
    <citation type="journal article" date="2019" name="bioRxiv">
        <title>The Genome of the Zebra Mussel, Dreissena polymorpha: A Resource for Invasive Species Research.</title>
        <authorList>
            <person name="McCartney M.A."/>
            <person name="Auch B."/>
            <person name="Kono T."/>
            <person name="Mallez S."/>
            <person name="Zhang Y."/>
            <person name="Obille A."/>
            <person name="Becker A."/>
            <person name="Abrahante J.E."/>
            <person name="Garbe J."/>
            <person name="Badalamenti J.P."/>
            <person name="Herman A."/>
            <person name="Mangelson H."/>
            <person name="Liachko I."/>
            <person name="Sullivan S."/>
            <person name="Sone E.D."/>
            <person name="Koren S."/>
            <person name="Silverstein K.A.T."/>
            <person name="Beckman K.B."/>
            <person name="Gohl D.M."/>
        </authorList>
    </citation>
    <scope>NUCLEOTIDE SEQUENCE</scope>
    <source>
        <strain evidence="1">Duluth1</strain>
        <tissue evidence="1">Whole animal</tissue>
    </source>
</reference>
<keyword evidence="2" id="KW-1185">Reference proteome</keyword>
<feature type="non-terminal residue" evidence="1">
    <location>
        <position position="1"/>
    </location>
</feature>
<dbReference type="EMBL" id="JAIWYP010000004">
    <property type="protein sequence ID" value="KAH3839690.1"/>
    <property type="molecule type" value="Genomic_DNA"/>
</dbReference>
<name>A0A9D4KGX5_DREPO</name>
<dbReference type="Proteomes" id="UP000828390">
    <property type="component" value="Unassembled WGS sequence"/>
</dbReference>
<sequence>DRRLRRMDECRPTVWLSIYSPDDKLTQDHLAHPTSTVVSFPDRYTVKQDFFVTLTDIENTSRTKLNRPCAEKQRTHTRFDMFLVHDTAEKQRTHTRFLSMIQPGSSELIHVLSSFLSMIQPRSSELIHI</sequence>
<gene>
    <name evidence="1" type="ORF">DPMN_113123</name>
</gene>
<reference evidence="1" key="2">
    <citation type="submission" date="2020-11" db="EMBL/GenBank/DDBJ databases">
        <authorList>
            <person name="McCartney M.A."/>
            <person name="Auch B."/>
            <person name="Kono T."/>
            <person name="Mallez S."/>
            <person name="Becker A."/>
            <person name="Gohl D.M."/>
            <person name="Silverstein K.A.T."/>
            <person name="Koren S."/>
            <person name="Bechman K.B."/>
            <person name="Herman A."/>
            <person name="Abrahante J.E."/>
            <person name="Garbe J."/>
        </authorList>
    </citation>
    <scope>NUCLEOTIDE SEQUENCE</scope>
    <source>
        <strain evidence="1">Duluth1</strain>
        <tissue evidence="1">Whole animal</tissue>
    </source>
</reference>
<evidence type="ECO:0000313" key="1">
    <source>
        <dbReference type="EMBL" id="KAH3839690.1"/>
    </source>
</evidence>
<comment type="caution">
    <text evidence="1">The sequence shown here is derived from an EMBL/GenBank/DDBJ whole genome shotgun (WGS) entry which is preliminary data.</text>
</comment>
<dbReference type="AlphaFoldDB" id="A0A9D4KGX5"/>
<protein>
    <submittedName>
        <fullName evidence="1">Uncharacterized protein</fullName>
    </submittedName>
</protein>
<accession>A0A9D4KGX5</accession>